<gene>
    <name evidence="2" type="ORF">BXYJ_LOCUS15364</name>
</gene>
<dbReference type="EMBL" id="CAJFCV020000006">
    <property type="protein sequence ID" value="CAG9131571.1"/>
    <property type="molecule type" value="Genomic_DNA"/>
</dbReference>
<evidence type="ECO:0000313" key="5">
    <source>
        <dbReference type="WBParaSite" id="BXY_0104900.1"/>
    </source>
</evidence>
<sequence length="89" mass="10366">MPIQEFSALDYMGVVVCAVVFGLILLVISVTCLNWCFILPDDELTKMELMGHKRRRRWGPRRLSYIEHHIKLRQEDDDAILSKARSAIH</sequence>
<dbReference type="Proteomes" id="UP000659654">
    <property type="component" value="Unassembled WGS sequence"/>
</dbReference>
<reference evidence="5" key="1">
    <citation type="submission" date="2016-11" db="UniProtKB">
        <authorList>
            <consortium name="WormBaseParasite"/>
        </authorList>
    </citation>
    <scope>IDENTIFICATION</scope>
</reference>
<dbReference type="AlphaFoldDB" id="A0A1I7RK17"/>
<accession>A0A1I7RK17</accession>
<keyword evidence="1" id="KW-0812">Transmembrane</keyword>
<dbReference type="Proteomes" id="UP000095284">
    <property type="component" value="Unplaced"/>
</dbReference>
<proteinExistence type="predicted"/>
<dbReference type="OrthoDB" id="5786091at2759"/>
<evidence type="ECO:0000313" key="2">
    <source>
        <dbReference type="EMBL" id="CAD5235273.1"/>
    </source>
</evidence>
<dbReference type="Proteomes" id="UP000582659">
    <property type="component" value="Unassembled WGS sequence"/>
</dbReference>
<evidence type="ECO:0000313" key="4">
    <source>
        <dbReference type="Proteomes" id="UP000659654"/>
    </source>
</evidence>
<evidence type="ECO:0000256" key="1">
    <source>
        <dbReference type="SAM" id="Phobius"/>
    </source>
</evidence>
<organism evidence="3 5">
    <name type="scientific">Bursaphelenchus xylophilus</name>
    <name type="common">Pinewood nematode worm</name>
    <name type="synonym">Aphelenchoides xylophilus</name>
    <dbReference type="NCBI Taxonomy" id="6326"/>
    <lineage>
        <taxon>Eukaryota</taxon>
        <taxon>Metazoa</taxon>
        <taxon>Ecdysozoa</taxon>
        <taxon>Nematoda</taxon>
        <taxon>Chromadorea</taxon>
        <taxon>Rhabditida</taxon>
        <taxon>Tylenchina</taxon>
        <taxon>Tylenchomorpha</taxon>
        <taxon>Aphelenchoidea</taxon>
        <taxon>Aphelenchoididae</taxon>
        <taxon>Bursaphelenchus</taxon>
    </lineage>
</organism>
<dbReference type="Pfam" id="PF21525">
    <property type="entry name" value="Nlp36"/>
    <property type="match status" value="1"/>
</dbReference>
<name>A0A1I7RK17_BURXY</name>
<feature type="transmembrane region" description="Helical" evidence="1">
    <location>
        <begin position="12"/>
        <end position="37"/>
    </location>
</feature>
<protein>
    <submittedName>
        <fullName evidence="2">(pine wood nematode) hypothetical protein</fullName>
    </submittedName>
</protein>
<dbReference type="WBParaSite" id="BXY_0104900.1">
    <property type="protein sequence ID" value="BXY_0104900.1"/>
    <property type="gene ID" value="BXY_0104900"/>
</dbReference>
<keyword evidence="4" id="KW-1185">Reference proteome</keyword>
<keyword evidence="1" id="KW-1133">Transmembrane helix</keyword>
<dbReference type="SMR" id="A0A1I7RK17"/>
<evidence type="ECO:0000313" key="3">
    <source>
        <dbReference type="Proteomes" id="UP000095284"/>
    </source>
</evidence>
<dbReference type="EMBL" id="CAJFDI010000006">
    <property type="protein sequence ID" value="CAD5235273.1"/>
    <property type="molecule type" value="Genomic_DNA"/>
</dbReference>
<reference evidence="2" key="2">
    <citation type="submission" date="2020-09" db="EMBL/GenBank/DDBJ databases">
        <authorList>
            <person name="Kikuchi T."/>
        </authorList>
    </citation>
    <scope>NUCLEOTIDE SEQUENCE</scope>
    <source>
        <strain evidence="2">Ka4C1</strain>
    </source>
</reference>
<keyword evidence="1" id="KW-0472">Membrane</keyword>